<dbReference type="InterPro" id="IPR010998">
    <property type="entry name" value="Integrase_recombinase_N"/>
</dbReference>
<keyword evidence="3" id="KW-0233">DNA recombination</keyword>
<evidence type="ECO:0000259" key="4">
    <source>
        <dbReference type="PROSITE" id="PS51898"/>
    </source>
</evidence>
<dbReference type="Gene3D" id="1.10.443.10">
    <property type="entry name" value="Intergrase catalytic core"/>
    <property type="match status" value="1"/>
</dbReference>
<keyword evidence="2" id="KW-0238">DNA-binding</keyword>
<proteinExistence type="inferred from homology"/>
<evidence type="ECO:0000256" key="3">
    <source>
        <dbReference type="ARBA" id="ARBA00023172"/>
    </source>
</evidence>
<keyword evidence="6" id="KW-1185">Reference proteome</keyword>
<organism evidence="5 6">
    <name type="scientific">Bombiscardovia coagulans</name>
    <dbReference type="NCBI Taxonomy" id="686666"/>
    <lineage>
        <taxon>Bacteria</taxon>
        <taxon>Bacillati</taxon>
        <taxon>Actinomycetota</taxon>
        <taxon>Actinomycetes</taxon>
        <taxon>Bifidobacteriales</taxon>
        <taxon>Bifidobacteriaceae</taxon>
        <taxon>Bombiscardovia</taxon>
    </lineage>
</organism>
<dbReference type="SUPFAM" id="SSF56349">
    <property type="entry name" value="DNA breaking-rejoining enzymes"/>
    <property type="match status" value="1"/>
</dbReference>
<dbReference type="Gene3D" id="1.10.150.130">
    <property type="match status" value="1"/>
</dbReference>
<dbReference type="EMBL" id="MWWS01000004">
    <property type="protein sequence ID" value="OZG49809.1"/>
    <property type="molecule type" value="Genomic_DNA"/>
</dbReference>
<dbReference type="Pfam" id="PF00589">
    <property type="entry name" value="Phage_integrase"/>
    <property type="match status" value="1"/>
</dbReference>
<dbReference type="InterPro" id="IPR013762">
    <property type="entry name" value="Integrase-like_cat_sf"/>
</dbReference>
<dbReference type="InterPro" id="IPR002104">
    <property type="entry name" value="Integrase_catalytic"/>
</dbReference>
<dbReference type="RefSeq" id="WP_094722378.1">
    <property type="nucleotide sequence ID" value="NZ_MWWS01000004.1"/>
</dbReference>
<name>A0A261ESH1_9BIFI</name>
<dbReference type="PANTHER" id="PTHR30349">
    <property type="entry name" value="PHAGE INTEGRASE-RELATED"/>
    <property type="match status" value="1"/>
</dbReference>
<accession>A0A261ESH1</accession>
<dbReference type="Proteomes" id="UP000216004">
    <property type="component" value="Unassembled WGS sequence"/>
</dbReference>
<feature type="domain" description="Tyr recombinase" evidence="4">
    <location>
        <begin position="106"/>
        <end position="285"/>
    </location>
</feature>
<comment type="similarity">
    <text evidence="1">Belongs to the 'phage' integrase family.</text>
</comment>
<dbReference type="PROSITE" id="PS51898">
    <property type="entry name" value="TYR_RECOMBINASE"/>
    <property type="match status" value="1"/>
</dbReference>
<comment type="caution">
    <text evidence="5">The sequence shown here is derived from an EMBL/GenBank/DDBJ whole genome shotgun (WGS) entry which is preliminary data.</text>
</comment>
<dbReference type="InterPro" id="IPR011010">
    <property type="entry name" value="DNA_brk_join_enz"/>
</dbReference>
<gene>
    <name evidence="5" type="ORF">BOCO_0326</name>
</gene>
<dbReference type="GO" id="GO:0006310">
    <property type="term" value="P:DNA recombination"/>
    <property type="evidence" value="ECO:0007669"/>
    <property type="project" value="UniProtKB-KW"/>
</dbReference>
<evidence type="ECO:0000313" key="5">
    <source>
        <dbReference type="EMBL" id="OZG49809.1"/>
    </source>
</evidence>
<evidence type="ECO:0000256" key="2">
    <source>
        <dbReference type="ARBA" id="ARBA00023125"/>
    </source>
</evidence>
<dbReference type="GO" id="GO:0015074">
    <property type="term" value="P:DNA integration"/>
    <property type="evidence" value="ECO:0007669"/>
    <property type="project" value="InterPro"/>
</dbReference>
<dbReference type="InterPro" id="IPR050090">
    <property type="entry name" value="Tyrosine_recombinase_XerCD"/>
</dbReference>
<dbReference type="OrthoDB" id="4137935at2"/>
<evidence type="ECO:0000313" key="6">
    <source>
        <dbReference type="Proteomes" id="UP000216004"/>
    </source>
</evidence>
<reference evidence="5 6" key="1">
    <citation type="journal article" date="2017" name="BMC Genomics">
        <title>Comparative genomic and phylogenomic analyses of the Bifidobacteriaceae family.</title>
        <authorList>
            <person name="Lugli G.A."/>
            <person name="Milani C."/>
            <person name="Turroni F."/>
            <person name="Duranti S."/>
            <person name="Mancabelli L."/>
            <person name="Mangifesta M."/>
            <person name="Ferrario C."/>
            <person name="Modesto M."/>
            <person name="Mattarelli P."/>
            <person name="Jiri K."/>
            <person name="van Sinderen D."/>
            <person name="Ventura M."/>
        </authorList>
    </citation>
    <scope>NUCLEOTIDE SEQUENCE [LARGE SCALE GENOMIC DNA]</scope>
    <source>
        <strain evidence="5 6">DSM 22924</strain>
    </source>
</reference>
<dbReference type="GO" id="GO:0003677">
    <property type="term" value="F:DNA binding"/>
    <property type="evidence" value="ECO:0007669"/>
    <property type="project" value="UniProtKB-KW"/>
</dbReference>
<sequence>MAQVTLDDVIARYLAPHTHTTRSSYKSIINTWLVWCNDNAINPLMATASHIEVYGRYIQEHLDYSTRYRSVSLSVICNLYKQLTIAGLVRQDPSPYVRRPRVSLHSEGSYLTREQARDLLQAAQHSPDLRLDALIRLLLLNGCRITEAISLTTGDHHTGHAPWLRLPRKGQWHQQVAITAETSQALDRISIAPDTAPIFRRDGEQLPVGAARRLVVKLCMSIGLDHITPHSLRRTFATLSRDAGVDDKDIMAAGGWTSSDMLDYYDMHSRALNGTATTTLSAYLS</sequence>
<dbReference type="PANTHER" id="PTHR30349:SF41">
    <property type="entry name" value="INTEGRASE_RECOMBINASE PROTEIN MJ0367-RELATED"/>
    <property type="match status" value="1"/>
</dbReference>
<evidence type="ECO:0000256" key="1">
    <source>
        <dbReference type="ARBA" id="ARBA00008857"/>
    </source>
</evidence>
<protein>
    <submittedName>
        <fullName evidence="5">Phage integrase family protein</fullName>
    </submittedName>
</protein>
<dbReference type="AlphaFoldDB" id="A0A261ESH1"/>